<dbReference type="Proteomes" id="UP001372834">
    <property type="component" value="Unassembled WGS sequence"/>
</dbReference>
<comment type="caution">
    <text evidence="1">The sequence shown here is derived from an EMBL/GenBank/DDBJ whole genome shotgun (WGS) entry which is preliminary data.</text>
</comment>
<accession>A0AAN8SA29</accession>
<sequence>MELRKTFTLRGKSFSGIRSGIERSDSQQQPVKERKLFEIRQQQFLGFLKIVKGTERTRTIRGLVIPEFNPRTNPSWKQTPDQTETAEKMAAIVRIAQFNVKFKEISVLF</sequence>
<gene>
    <name evidence="1" type="ORF">RUM43_006878</name>
</gene>
<evidence type="ECO:0000313" key="2">
    <source>
        <dbReference type="Proteomes" id="UP001372834"/>
    </source>
</evidence>
<dbReference type="AlphaFoldDB" id="A0AAN8SA29"/>
<name>A0AAN8SA29_POLSC</name>
<dbReference type="EMBL" id="JAWJWE010000003">
    <property type="protein sequence ID" value="KAK6638611.1"/>
    <property type="molecule type" value="Genomic_DNA"/>
</dbReference>
<evidence type="ECO:0000313" key="1">
    <source>
        <dbReference type="EMBL" id="KAK6638611.1"/>
    </source>
</evidence>
<organism evidence="1 2">
    <name type="scientific">Polyplax serrata</name>
    <name type="common">Common mouse louse</name>
    <dbReference type="NCBI Taxonomy" id="468196"/>
    <lineage>
        <taxon>Eukaryota</taxon>
        <taxon>Metazoa</taxon>
        <taxon>Ecdysozoa</taxon>
        <taxon>Arthropoda</taxon>
        <taxon>Hexapoda</taxon>
        <taxon>Insecta</taxon>
        <taxon>Pterygota</taxon>
        <taxon>Neoptera</taxon>
        <taxon>Paraneoptera</taxon>
        <taxon>Psocodea</taxon>
        <taxon>Troctomorpha</taxon>
        <taxon>Phthiraptera</taxon>
        <taxon>Anoplura</taxon>
        <taxon>Polyplacidae</taxon>
        <taxon>Polyplax</taxon>
    </lineage>
</organism>
<reference evidence="1 2" key="1">
    <citation type="submission" date="2023-10" db="EMBL/GenBank/DDBJ databases">
        <title>Genomes of two closely related lineages of the louse Polyplax serrata with different host specificities.</title>
        <authorList>
            <person name="Martinu J."/>
            <person name="Tarabai H."/>
            <person name="Stefka J."/>
            <person name="Hypsa V."/>
        </authorList>
    </citation>
    <scope>NUCLEOTIDE SEQUENCE [LARGE SCALE GENOMIC DNA]</scope>
    <source>
        <strain evidence="1">HR10_N</strain>
    </source>
</reference>
<proteinExistence type="predicted"/>
<protein>
    <submittedName>
        <fullName evidence="1">Uncharacterized protein</fullName>
    </submittedName>
</protein>